<evidence type="ECO:0000256" key="8">
    <source>
        <dbReference type="ARBA" id="ARBA00022840"/>
    </source>
</evidence>
<keyword evidence="5" id="KW-0227">DNA damage</keyword>
<dbReference type="EMBL" id="AP027081">
    <property type="protein sequence ID" value="BDU77475.1"/>
    <property type="molecule type" value="Genomic_DNA"/>
</dbReference>
<evidence type="ECO:0000256" key="13">
    <source>
        <dbReference type="ARBA" id="ARBA00023235"/>
    </source>
</evidence>
<evidence type="ECO:0000256" key="15">
    <source>
        <dbReference type="ARBA" id="ARBA00044969"/>
    </source>
</evidence>
<evidence type="ECO:0000256" key="14">
    <source>
        <dbReference type="ARBA" id="ARBA00038058"/>
    </source>
</evidence>
<dbReference type="InterPro" id="IPR042493">
    <property type="entry name" value="XPD_DNA_FeS"/>
</dbReference>
<organism evidence="18 19">
    <name type="scientific">Mesoterricola sediminis</name>
    <dbReference type="NCBI Taxonomy" id="2927980"/>
    <lineage>
        <taxon>Bacteria</taxon>
        <taxon>Pseudomonadati</taxon>
        <taxon>Acidobacteriota</taxon>
        <taxon>Holophagae</taxon>
        <taxon>Holophagales</taxon>
        <taxon>Holophagaceae</taxon>
        <taxon>Mesoterricola</taxon>
    </lineage>
</organism>
<proteinExistence type="inferred from homology"/>
<name>A0AA48GZY1_9BACT</name>
<keyword evidence="4" id="KW-0547">Nucleotide-binding</keyword>
<dbReference type="InterPro" id="IPR011604">
    <property type="entry name" value="PDDEXK-like_dom_sf"/>
</dbReference>
<keyword evidence="8" id="KW-0067">ATP-binding</keyword>
<dbReference type="GO" id="GO:0006281">
    <property type="term" value="P:DNA repair"/>
    <property type="evidence" value="ECO:0007669"/>
    <property type="project" value="UniProtKB-KW"/>
</dbReference>
<reference evidence="18" key="1">
    <citation type="journal article" date="2023" name="Int. J. Syst. Evol. Microbiol.">
        <title>Mesoterricola silvestris gen. nov., sp. nov., Mesoterricola sediminis sp. nov., Geothrix oryzae sp. nov., Geothrix edaphica sp. nov., Geothrix rubra sp. nov., and Geothrix limicola sp. nov., six novel members of Acidobacteriota isolated from soils.</title>
        <authorList>
            <person name="Itoh H."/>
            <person name="Sugisawa Y."/>
            <person name="Mise K."/>
            <person name="Xu Z."/>
            <person name="Kuniyasu M."/>
            <person name="Ushijima N."/>
            <person name="Kawano K."/>
            <person name="Kobayashi E."/>
            <person name="Shiratori Y."/>
            <person name="Masuda Y."/>
            <person name="Senoo K."/>
        </authorList>
    </citation>
    <scope>NUCLEOTIDE SEQUENCE</scope>
    <source>
        <strain evidence="18">W786</strain>
    </source>
</reference>
<evidence type="ECO:0000256" key="2">
    <source>
        <dbReference type="ARBA" id="ARBA00022485"/>
    </source>
</evidence>
<dbReference type="AlphaFoldDB" id="A0AA48GZY1"/>
<accession>A0AA48GZY1</accession>
<dbReference type="InterPro" id="IPR014001">
    <property type="entry name" value="Helicase_ATP-bd"/>
</dbReference>
<dbReference type="RefSeq" id="WP_316410298.1">
    <property type="nucleotide sequence ID" value="NZ_AP027081.1"/>
</dbReference>
<dbReference type="Gene3D" id="3.40.50.300">
    <property type="entry name" value="P-loop containing nucleotide triphosphate hydrolases"/>
    <property type="match status" value="2"/>
</dbReference>
<dbReference type="InterPro" id="IPR010614">
    <property type="entry name" value="RAD3-like_helicase_DEAD"/>
</dbReference>
<dbReference type="InterPro" id="IPR006554">
    <property type="entry name" value="Helicase-like_DEXD_c2"/>
</dbReference>
<keyword evidence="10" id="KW-0411">Iron-sulfur</keyword>
<dbReference type="GO" id="GO:0043139">
    <property type="term" value="F:5'-3' DNA helicase activity"/>
    <property type="evidence" value="ECO:0007669"/>
    <property type="project" value="UniProtKB-EC"/>
</dbReference>
<evidence type="ECO:0000256" key="16">
    <source>
        <dbReference type="ARBA" id="ARBA00048954"/>
    </source>
</evidence>
<keyword evidence="12" id="KW-0234">DNA repair</keyword>
<dbReference type="Pfam" id="PF00270">
    <property type="entry name" value="DEAD"/>
    <property type="match status" value="1"/>
</dbReference>
<dbReference type="KEGG" id="msea:METESE_24330"/>
<dbReference type="GO" id="GO:0046872">
    <property type="term" value="F:metal ion binding"/>
    <property type="evidence" value="ECO:0007669"/>
    <property type="project" value="UniProtKB-KW"/>
</dbReference>
<gene>
    <name evidence="18" type="ORF">METESE_24330</name>
</gene>
<evidence type="ECO:0000313" key="18">
    <source>
        <dbReference type="EMBL" id="BDU77475.1"/>
    </source>
</evidence>
<evidence type="ECO:0000256" key="4">
    <source>
        <dbReference type="ARBA" id="ARBA00022741"/>
    </source>
</evidence>
<dbReference type="GO" id="GO:0051539">
    <property type="term" value="F:4 iron, 4 sulfur cluster binding"/>
    <property type="evidence" value="ECO:0007669"/>
    <property type="project" value="UniProtKB-KW"/>
</dbReference>
<evidence type="ECO:0000256" key="9">
    <source>
        <dbReference type="ARBA" id="ARBA00023004"/>
    </source>
</evidence>
<dbReference type="EC" id="5.6.2.3" evidence="15"/>
<dbReference type="Proteomes" id="UP001228113">
    <property type="component" value="Chromosome"/>
</dbReference>
<evidence type="ECO:0000256" key="7">
    <source>
        <dbReference type="ARBA" id="ARBA00022806"/>
    </source>
</evidence>
<keyword evidence="9" id="KW-0408">Iron</keyword>
<dbReference type="PANTHER" id="PTHR11472:SF34">
    <property type="entry name" value="REGULATOR OF TELOMERE ELONGATION HELICASE 1"/>
    <property type="match status" value="1"/>
</dbReference>
<keyword evidence="2" id="KW-0004">4Fe-4S</keyword>
<dbReference type="InterPro" id="IPR045028">
    <property type="entry name" value="DinG/Rad3-like"/>
</dbReference>
<dbReference type="Gene3D" id="1.10.275.40">
    <property type="match status" value="1"/>
</dbReference>
<dbReference type="Pfam" id="PF13307">
    <property type="entry name" value="Helicase_C_2"/>
    <property type="match status" value="1"/>
</dbReference>
<dbReference type="GO" id="GO:0003677">
    <property type="term" value="F:DNA binding"/>
    <property type="evidence" value="ECO:0007669"/>
    <property type="project" value="UniProtKB-KW"/>
</dbReference>
<dbReference type="GO" id="GO:0016818">
    <property type="term" value="F:hydrolase activity, acting on acid anhydrides, in phosphorus-containing anhydrides"/>
    <property type="evidence" value="ECO:0007669"/>
    <property type="project" value="InterPro"/>
</dbReference>
<keyword evidence="7" id="KW-0347">Helicase</keyword>
<evidence type="ECO:0000256" key="3">
    <source>
        <dbReference type="ARBA" id="ARBA00022723"/>
    </source>
</evidence>
<dbReference type="SMART" id="SM00488">
    <property type="entry name" value="DEXDc2"/>
    <property type="match status" value="1"/>
</dbReference>
<dbReference type="Gene3D" id="3.90.320.10">
    <property type="match status" value="1"/>
</dbReference>
<comment type="similarity">
    <text evidence="14">Belongs to the helicase family. DinG subfamily.</text>
</comment>
<dbReference type="InterPro" id="IPR027417">
    <property type="entry name" value="P-loop_NTPase"/>
</dbReference>
<evidence type="ECO:0000256" key="6">
    <source>
        <dbReference type="ARBA" id="ARBA00022801"/>
    </source>
</evidence>
<keyword evidence="13" id="KW-0413">Isomerase</keyword>
<evidence type="ECO:0000256" key="11">
    <source>
        <dbReference type="ARBA" id="ARBA00023125"/>
    </source>
</evidence>
<dbReference type="SMART" id="SM00491">
    <property type="entry name" value="HELICc2"/>
    <property type="match status" value="1"/>
</dbReference>
<dbReference type="SMART" id="SM00487">
    <property type="entry name" value="DEXDc"/>
    <property type="match status" value="1"/>
</dbReference>
<keyword evidence="6" id="KW-0378">Hydrolase</keyword>
<dbReference type="GO" id="GO:0005524">
    <property type="term" value="F:ATP binding"/>
    <property type="evidence" value="ECO:0007669"/>
    <property type="project" value="UniProtKB-KW"/>
</dbReference>
<dbReference type="InterPro" id="IPR006555">
    <property type="entry name" value="ATP-dep_Helicase_C"/>
</dbReference>
<evidence type="ECO:0000313" key="19">
    <source>
        <dbReference type="Proteomes" id="UP001228113"/>
    </source>
</evidence>
<dbReference type="PANTHER" id="PTHR11472">
    <property type="entry name" value="DNA REPAIR DEAD HELICASE RAD3/XP-D SUBFAMILY MEMBER"/>
    <property type="match status" value="1"/>
</dbReference>
<feature type="domain" description="Helicase ATP-binding" evidence="17">
    <location>
        <begin position="186"/>
        <end position="435"/>
    </location>
</feature>
<comment type="cofactor">
    <cofactor evidence="1">
        <name>[4Fe-4S] cluster</name>
        <dbReference type="ChEBI" id="CHEBI:49883"/>
    </cofactor>
</comment>
<dbReference type="InterPro" id="IPR014013">
    <property type="entry name" value="Helic_SF1/SF2_ATP-bd_DinG/Rad3"/>
</dbReference>
<evidence type="ECO:0000256" key="12">
    <source>
        <dbReference type="ARBA" id="ARBA00023204"/>
    </source>
</evidence>
<dbReference type="SUPFAM" id="SSF52540">
    <property type="entry name" value="P-loop containing nucleoside triphosphate hydrolases"/>
    <property type="match status" value="2"/>
</dbReference>
<protein>
    <recommendedName>
        <fullName evidence="15">DNA 5'-3' helicase</fullName>
        <ecNumber evidence="15">5.6.2.3</ecNumber>
    </recommendedName>
</protein>
<dbReference type="Pfam" id="PF06733">
    <property type="entry name" value="DEAD_2"/>
    <property type="match status" value="1"/>
</dbReference>
<keyword evidence="11" id="KW-0238">DNA-binding</keyword>
<evidence type="ECO:0000259" key="17">
    <source>
        <dbReference type="PROSITE" id="PS51193"/>
    </source>
</evidence>
<evidence type="ECO:0000256" key="1">
    <source>
        <dbReference type="ARBA" id="ARBA00001966"/>
    </source>
</evidence>
<keyword evidence="3" id="KW-0479">Metal-binding</keyword>
<keyword evidence="19" id="KW-1185">Reference proteome</keyword>
<evidence type="ECO:0000256" key="5">
    <source>
        <dbReference type="ARBA" id="ARBA00022763"/>
    </source>
</evidence>
<evidence type="ECO:0000256" key="10">
    <source>
        <dbReference type="ARBA" id="ARBA00023014"/>
    </source>
</evidence>
<sequence>MDLSLSVRDFVADLEPTGSIDVRRALVLEEEPMALGVRAHARVQRRLEREHPGSRSEVPVLAELEADGFQVRVRGRMDLLLALDPPVVEEIKTTLRPALLLQALAEEPDHPFAQQARLYAWIQGRGTGLAPACRIRVVDLLEGAETVLPVAFDPETFGAWVEARVRALHAAWLRAEARRAERRQLAAALTFPFADPRPGQAALLDEVRTTLEAGGRLLLQAPTGLGKTAAVLYPALEKALRDDLRVFYATPRNSQFEVAEDCVRRIRAQGHPVRSVTLRAKEKVCPQPEVDCRPEVCPRAEAYYDRLRTCGVLEELAALGCADPPSLAEAADRHVLCPFELALDAARNADVVIGDYNYAFAPGATLARFFGTPEEARRTVVLVDEAHNLPARAADWFSPGLDLAWLEELRKRRTPGWERGLRGRFTRQARRCAALLQGFDGPHREVMVEPGPFLAEETRLVRLVAEAAARGQDLRPSHPLAELQRGWSEFCGVLRQLGPEHILTWIPPGRLQITCAEASEHLAERMAGLASAVLFSATLKPFEYHRRLCGLDAAAPREAEVPSPFPPARRKLLVVPQISTLWRRREQEAPRIAGFLSRVLPLRRGNYAVFFPSFDLLERTLPHLDLPDFRVRAQPRRAAAAQVAGLLEALRGERGVVVLAVQGGSLAEGIDLPGEALIGCVIVGPPLPPFDLEREAIKRHFQARYGRGREYAYAYPATARAVQAAGRVIRTPTDAGLLIFLDGRFLDPTFTCGFPEGWIPGNPRALVSRSILADVAAFWASCDP</sequence>
<dbReference type="Gene3D" id="1.10.30.20">
    <property type="entry name" value="Bacterial XPD DNA helicase, FeS cluster domain"/>
    <property type="match status" value="1"/>
</dbReference>
<dbReference type="InterPro" id="IPR011545">
    <property type="entry name" value="DEAD/DEAH_box_helicase_dom"/>
</dbReference>
<dbReference type="PROSITE" id="PS51193">
    <property type="entry name" value="HELICASE_ATP_BIND_2"/>
    <property type="match status" value="1"/>
</dbReference>
<comment type="catalytic activity">
    <reaction evidence="16">
        <text>ATP + H2O = ADP + phosphate + H(+)</text>
        <dbReference type="Rhea" id="RHEA:13065"/>
        <dbReference type="ChEBI" id="CHEBI:15377"/>
        <dbReference type="ChEBI" id="CHEBI:15378"/>
        <dbReference type="ChEBI" id="CHEBI:30616"/>
        <dbReference type="ChEBI" id="CHEBI:43474"/>
        <dbReference type="ChEBI" id="CHEBI:456216"/>
        <dbReference type="EC" id="5.6.2.3"/>
    </reaction>
</comment>